<sequence>VTGDVDTLLKGHAAGYNFLRSQQLKLTKKRDTFKRINTSKSLKNKLVKLC</sequence>
<proteinExistence type="predicted"/>
<reference evidence="1" key="1">
    <citation type="journal article" date="2023" name="IScience">
        <title>Live-bearing cockroach genome reveals convergent evolutionary mechanisms linked to viviparity in insects and beyond.</title>
        <authorList>
            <person name="Fouks B."/>
            <person name="Harrison M.C."/>
            <person name="Mikhailova A.A."/>
            <person name="Marchal E."/>
            <person name="English S."/>
            <person name="Carruthers M."/>
            <person name="Jennings E.C."/>
            <person name="Chiamaka E.L."/>
            <person name="Frigard R.A."/>
            <person name="Pippel M."/>
            <person name="Attardo G.M."/>
            <person name="Benoit J.B."/>
            <person name="Bornberg-Bauer E."/>
            <person name="Tobe S.S."/>
        </authorList>
    </citation>
    <scope>NUCLEOTIDE SEQUENCE</scope>
    <source>
        <strain evidence="1">Stay&amp;Tobe</strain>
    </source>
</reference>
<reference evidence="1" key="2">
    <citation type="submission" date="2023-05" db="EMBL/GenBank/DDBJ databases">
        <authorList>
            <person name="Fouks B."/>
        </authorList>
    </citation>
    <scope>NUCLEOTIDE SEQUENCE</scope>
    <source>
        <strain evidence="1">Stay&amp;Tobe</strain>
        <tissue evidence="1">Testes</tissue>
    </source>
</reference>
<feature type="non-terminal residue" evidence="1">
    <location>
        <position position="50"/>
    </location>
</feature>
<comment type="caution">
    <text evidence="1">The sequence shown here is derived from an EMBL/GenBank/DDBJ whole genome shotgun (WGS) entry which is preliminary data.</text>
</comment>
<dbReference type="EMBL" id="JASPKZ010001593">
    <property type="protein sequence ID" value="KAJ9597678.1"/>
    <property type="molecule type" value="Genomic_DNA"/>
</dbReference>
<evidence type="ECO:0000313" key="1">
    <source>
        <dbReference type="EMBL" id="KAJ9597678.1"/>
    </source>
</evidence>
<accession>A0AAD8AEK7</accession>
<evidence type="ECO:0000313" key="2">
    <source>
        <dbReference type="Proteomes" id="UP001233999"/>
    </source>
</evidence>
<organism evidence="1 2">
    <name type="scientific">Diploptera punctata</name>
    <name type="common">Pacific beetle cockroach</name>
    <dbReference type="NCBI Taxonomy" id="6984"/>
    <lineage>
        <taxon>Eukaryota</taxon>
        <taxon>Metazoa</taxon>
        <taxon>Ecdysozoa</taxon>
        <taxon>Arthropoda</taxon>
        <taxon>Hexapoda</taxon>
        <taxon>Insecta</taxon>
        <taxon>Pterygota</taxon>
        <taxon>Neoptera</taxon>
        <taxon>Polyneoptera</taxon>
        <taxon>Dictyoptera</taxon>
        <taxon>Blattodea</taxon>
        <taxon>Blaberoidea</taxon>
        <taxon>Blaberidae</taxon>
        <taxon>Diplopterinae</taxon>
        <taxon>Diploptera</taxon>
    </lineage>
</organism>
<dbReference type="AlphaFoldDB" id="A0AAD8AEK7"/>
<name>A0AAD8AEK7_DIPPU</name>
<dbReference type="Proteomes" id="UP001233999">
    <property type="component" value="Unassembled WGS sequence"/>
</dbReference>
<feature type="non-terminal residue" evidence="1">
    <location>
        <position position="1"/>
    </location>
</feature>
<keyword evidence="2" id="KW-1185">Reference proteome</keyword>
<gene>
    <name evidence="1" type="ORF">L9F63_011480</name>
</gene>
<protein>
    <submittedName>
        <fullName evidence="1">Uncharacterized protein</fullName>
    </submittedName>
</protein>